<dbReference type="EMBL" id="JAYMYS010000004">
    <property type="protein sequence ID" value="KAK7397356.1"/>
    <property type="molecule type" value="Genomic_DNA"/>
</dbReference>
<evidence type="ECO:0000313" key="2">
    <source>
        <dbReference type="Proteomes" id="UP001386955"/>
    </source>
</evidence>
<proteinExistence type="predicted"/>
<comment type="caution">
    <text evidence="1">The sequence shown here is derived from an EMBL/GenBank/DDBJ whole genome shotgun (WGS) entry which is preliminary data.</text>
</comment>
<protein>
    <submittedName>
        <fullName evidence="1">Uncharacterized protein</fullName>
    </submittedName>
</protein>
<keyword evidence="2" id="KW-1185">Reference proteome</keyword>
<name>A0AAN9SK14_PSOTE</name>
<dbReference type="Proteomes" id="UP001386955">
    <property type="component" value="Unassembled WGS sequence"/>
</dbReference>
<dbReference type="AlphaFoldDB" id="A0AAN9SK14"/>
<gene>
    <name evidence="1" type="ORF">VNO78_18525</name>
</gene>
<reference evidence="1 2" key="1">
    <citation type="submission" date="2024-01" db="EMBL/GenBank/DDBJ databases">
        <title>The genomes of 5 underutilized Papilionoideae crops provide insights into root nodulation and disease resistanc.</title>
        <authorList>
            <person name="Jiang F."/>
        </authorList>
    </citation>
    <scope>NUCLEOTIDE SEQUENCE [LARGE SCALE GENOMIC DNA]</scope>
    <source>
        <strain evidence="1">DUOXIRENSHENG_FW03</strain>
        <tissue evidence="1">Leaves</tissue>
    </source>
</reference>
<organism evidence="1 2">
    <name type="scientific">Psophocarpus tetragonolobus</name>
    <name type="common">Winged bean</name>
    <name type="synonym">Dolichos tetragonolobus</name>
    <dbReference type="NCBI Taxonomy" id="3891"/>
    <lineage>
        <taxon>Eukaryota</taxon>
        <taxon>Viridiplantae</taxon>
        <taxon>Streptophyta</taxon>
        <taxon>Embryophyta</taxon>
        <taxon>Tracheophyta</taxon>
        <taxon>Spermatophyta</taxon>
        <taxon>Magnoliopsida</taxon>
        <taxon>eudicotyledons</taxon>
        <taxon>Gunneridae</taxon>
        <taxon>Pentapetalae</taxon>
        <taxon>rosids</taxon>
        <taxon>fabids</taxon>
        <taxon>Fabales</taxon>
        <taxon>Fabaceae</taxon>
        <taxon>Papilionoideae</taxon>
        <taxon>50 kb inversion clade</taxon>
        <taxon>NPAAA clade</taxon>
        <taxon>indigoferoid/millettioid clade</taxon>
        <taxon>Phaseoleae</taxon>
        <taxon>Psophocarpus</taxon>
    </lineage>
</organism>
<accession>A0AAN9SK14</accession>
<evidence type="ECO:0000313" key="1">
    <source>
        <dbReference type="EMBL" id="KAK7397356.1"/>
    </source>
</evidence>
<sequence length="80" mass="8895">MGSRLALEAEKKVLVEEHGGSVIVGRRCDNVLKSMLGADIDENDINENKKKKALYTLHASDKSNNAKKDMTFIPVVLHFL</sequence>